<evidence type="ECO:0000313" key="2">
    <source>
        <dbReference type="WBParaSite" id="SPAL_0001346150.1"/>
    </source>
</evidence>
<protein>
    <submittedName>
        <fullName evidence="2">Reverse transcriptase domain-containing protein</fullName>
    </submittedName>
</protein>
<dbReference type="Proteomes" id="UP000046392">
    <property type="component" value="Unplaced"/>
</dbReference>
<sequence>MRPGKASGDDGMIDFHIKPIQDIFIPHLLVRLIKYLVDAKNPSAFKKSKLIQLLKSGDVKCLGNYRQIPLLSNFYKLYSLIIFEQLEKRFDEIIGTSQGDFVRNSSCCNLILALQLELERCKEFKGISLYMCSIDFKKAFDLLCRKSLFHILNFYNFPTQ</sequence>
<dbReference type="PANTHER" id="PTHR19446">
    <property type="entry name" value="REVERSE TRANSCRIPTASES"/>
    <property type="match status" value="1"/>
</dbReference>
<dbReference type="WBParaSite" id="SPAL_0001346150.1">
    <property type="protein sequence ID" value="SPAL_0001346150.1"/>
    <property type="gene ID" value="SPAL_0001346150"/>
</dbReference>
<dbReference type="STRING" id="174720.A0A0N5C688"/>
<name>A0A0N5C688_STREA</name>
<accession>A0A0N5C688</accession>
<proteinExistence type="predicted"/>
<evidence type="ECO:0000313" key="1">
    <source>
        <dbReference type="Proteomes" id="UP000046392"/>
    </source>
</evidence>
<organism evidence="1 2">
    <name type="scientific">Strongyloides papillosus</name>
    <name type="common">Intestinal threadworm</name>
    <dbReference type="NCBI Taxonomy" id="174720"/>
    <lineage>
        <taxon>Eukaryota</taxon>
        <taxon>Metazoa</taxon>
        <taxon>Ecdysozoa</taxon>
        <taxon>Nematoda</taxon>
        <taxon>Chromadorea</taxon>
        <taxon>Rhabditida</taxon>
        <taxon>Tylenchina</taxon>
        <taxon>Panagrolaimomorpha</taxon>
        <taxon>Strongyloidoidea</taxon>
        <taxon>Strongyloididae</taxon>
        <taxon>Strongyloides</taxon>
    </lineage>
</organism>
<reference evidence="2" key="1">
    <citation type="submission" date="2017-02" db="UniProtKB">
        <authorList>
            <consortium name="WormBaseParasite"/>
        </authorList>
    </citation>
    <scope>IDENTIFICATION</scope>
</reference>
<dbReference type="AlphaFoldDB" id="A0A0N5C688"/>
<keyword evidence="1" id="KW-1185">Reference proteome</keyword>